<evidence type="ECO:0000313" key="3">
    <source>
        <dbReference type="Proteomes" id="UP000190080"/>
    </source>
</evidence>
<dbReference type="EMBL" id="MZGV01000015">
    <property type="protein sequence ID" value="OPJ62439.1"/>
    <property type="molecule type" value="Genomic_DNA"/>
</dbReference>
<comment type="caution">
    <text evidence="2">The sequence shown here is derived from an EMBL/GenBank/DDBJ whole genome shotgun (WGS) entry which is preliminary data.</text>
</comment>
<dbReference type="PANTHER" id="PTHR36179">
    <property type="entry name" value="LUD_DOM DOMAIN-CONTAINING PROTEIN"/>
    <property type="match status" value="1"/>
</dbReference>
<dbReference type="SUPFAM" id="SSF100950">
    <property type="entry name" value="NagB/RpiA/CoA transferase-like"/>
    <property type="match status" value="1"/>
</dbReference>
<protein>
    <recommendedName>
        <fullName evidence="1">LUD domain-containing protein</fullName>
    </recommendedName>
</protein>
<dbReference type="OrthoDB" id="9809147at2"/>
<accession>A0A1V4IRD0</accession>
<evidence type="ECO:0000259" key="1">
    <source>
        <dbReference type="Pfam" id="PF02589"/>
    </source>
</evidence>
<organism evidence="2 3">
    <name type="scientific">Clostridium oryzae</name>
    <dbReference type="NCBI Taxonomy" id="1450648"/>
    <lineage>
        <taxon>Bacteria</taxon>
        <taxon>Bacillati</taxon>
        <taxon>Bacillota</taxon>
        <taxon>Clostridia</taxon>
        <taxon>Eubacteriales</taxon>
        <taxon>Clostridiaceae</taxon>
        <taxon>Clostridium</taxon>
    </lineage>
</organism>
<dbReference type="InterPro" id="IPR037171">
    <property type="entry name" value="NagB/RpiA_transferase-like"/>
</dbReference>
<name>A0A1V4IRD0_9CLOT</name>
<dbReference type="InterPro" id="IPR009501">
    <property type="entry name" value="UCP020269"/>
</dbReference>
<keyword evidence="3" id="KW-1185">Reference proteome</keyword>
<dbReference type="InterPro" id="IPR024185">
    <property type="entry name" value="FTHF_cligase-like_sf"/>
</dbReference>
<dbReference type="STRING" id="1450648.CLORY_18080"/>
<dbReference type="AlphaFoldDB" id="A0A1V4IRD0"/>
<dbReference type="Pfam" id="PF02589">
    <property type="entry name" value="LUD_dom"/>
    <property type="match status" value="1"/>
</dbReference>
<sequence length="213" mass="24062">MDNNIKWLNEKKVERLLTNLQQNNMEGYFVQNQEELLSKINELIKANSTVSVGGSATLSETGVLDLLRNGNYNFLDRYEEGLKPDEIQKIFRDTFYADFYLTSSNAILESGELYNVDGNGNRVAAMLFGPKNVIVVAGINKIVKNLDEAIQRNKNISAPANCKRLNRKTPCTVTGTCMECSSPERICNEYTLIKRQNQKGRIKVIIVNKILGY</sequence>
<dbReference type="PANTHER" id="PTHR36179:SF2">
    <property type="entry name" value="LUD DOMAIN-CONTAINING PROTEIN"/>
    <property type="match status" value="1"/>
</dbReference>
<reference evidence="2 3" key="1">
    <citation type="submission" date="2017-03" db="EMBL/GenBank/DDBJ databases">
        <title>Genome sequence of Clostridium oryzae DSM 28571.</title>
        <authorList>
            <person name="Poehlein A."/>
            <person name="Daniel R."/>
        </authorList>
    </citation>
    <scope>NUCLEOTIDE SEQUENCE [LARGE SCALE GENOMIC DNA]</scope>
    <source>
        <strain evidence="2 3">DSM 28571</strain>
    </source>
</reference>
<dbReference type="RefSeq" id="WP_079423475.1">
    <property type="nucleotide sequence ID" value="NZ_MZGV01000015.1"/>
</dbReference>
<feature type="domain" description="LUD" evidence="1">
    <location>
        <begin position="13"/>
        <end position="207"/>
    </location>
</feature>
<gene>
    <name evidence="2" type="ORF">CLORY_18080</name>
</gene>
<dbReference type="InterPro" id="IPR003741">
    <property type="entry name" value="LUD_dom"/>
</dbReference>
<dbReference type="Gene3D" id="3.40.50.10420">
    <property type="entry name" value="NagB/RpiA/CoA transferase-like"/>
    <property type="match status" value="1"/>
</dbReference>
<proteinExistence type="predicted"/>
<dbReference type="PIRSF" id="PIRSF020269">
    <property type="entry name" value="DUF1121"/>
    <property type="match status" value="1"/>
</dbReference>
<evidence type="ECO:0000313" key="2">
    <source>
        <dbReference type="EMBL" id="OPJ62439.1"/>
    </source>
</evidence>
<dbReference type="Proteomes" id="UP000190080">
    <property type="component" value="Unassembled WGS sequence"/>
</dbReference>